<dbReference type="Gene3D" id="3.90.79.10">
    <property type="entry name" value="Nucleoside Triphosphate Pyrophosphohydrolase"/>
    <property type="match status" value="1"/>
</dbReference>
<keyword evidence="2" id="KW-1185">Reference proteome</keyword>
<name>A0ABP3B3S9_9LIST</name>
<evidence type="ECO:0000313" key="1">
    <source>
        <dbReference type="EMBL" id="EUJ33607.1"/>
    </source>
</evidence>
<dbReference type="SUPFAM" id="SSF55811">
    <property type="entry name" value="Nudix"/>
    <property type="match status" value="1"/>
</dbReference>
<evidence type="ECO:0000313" key="2">
    <source>
        <dbReference type="Proteomes" id="UP000019249"/>
    </source>
</evidence>
<dbReference type="EMBL" id="AODF01000001">
    <property type="protein sequence ID" value="EUJ33607.1"/>
    <property type="molecule type" value="Genomic_DNA"/>
</dbReference>
<gene>
    <name evidence="1" type="ORF">MFLO_00075</name>
</gene>
<comment type="caution">
    <text evidence="1">The sequence shown here is derived from an EMBL/GenBank/DDBJ whole genome shotgun (WGS) entry which is preliminary data.</text>
</comment>
<sequence length="110" mass="13035">MKNWNKSFGVYALFVKDQQIFTVIRQNGAFQHKYDLPGGFLMEEEMLHDALKRHLRGYDAFPERIKSMGTFDFLVDHNMKGKKNIASSLRFISSRFKFFKRTAYFINLGR</sequence>
<reference evidence="1 2" key="1">
    <citation type="journal article" date="2014" name="Int. J. Syst. Evol. Microbiol.">
        <title>Listeria floridensis sp. nov., Listeria aquatica sp. nov., Listeria cornellensis sp. nov., Listeria riparia sp. nov. and Listeria grandensis sp. nov., from agricultural and natural environments.</title>
        <authorList>
            <person name="den Bakker H.C."/>
            <person name="Warchocki S."/>
            <person name="Wright E.M."/>
            <person name="Allred A.F."/>
            <person name="Ahlstrom C."/>
            <person name="Manuel C.S."/>
            <person name="Stasiewicz M.J."/>
            <person name="Burrell A."/>
            <person name="Roof S."/>
            <person name="Strawn L."/>
            <person name="Fortes E.D."/>
            <person name="Nightingale K.K."/>
            <person name="Kephart D."/>
            <person name="Wiedmann M."/>
        </authorList>
    </citation>
    <scope>NUCLEOTIDE SEQUENCE [LARGE SCALE GENOMIC DNA]</scope>
    <source>
        <strain evidence="1 2">FSL S10-1187</strain>
    </source>
</reference>
<proteinExistence type="predicted"/>
<dbReference type="RefSeq" id="WP_036095425.1">
    <property type="nucleotide sequence ID" value="NZ_AODF01000001.1"/>
</dbReference>
<dbReference type="InterPro" id="IPR015797">
    <property type="entry name" value="NUDIX_hydrolase-like_dom_sf"/>
</dbReference>
<accession>A0ABP3B3S9</accession>
<organism evidence="1 2">
    <name type="scientific">Listeria floridensis FSL S10-1187</name>
    <dbReference type="NCBI Taxonomy" id="1265817"/>
    <lineage>
        <taxon>Bacteria</taxon>
        <taxon>Bacillati</taxon>
        <taxon>Bacillota</taxon>
        <taxon>Bacilli</taxon>
        <taxon>Bacillales</taxon>
        <taxon>Listeriaceae</taxon>
        <taxon>Listeria</taxon>
    </lineage>
</organism>
<dbReference type="Proteomes" id="UP000019249">
    <property type="component" value="Unassembled WGS sequence"/>
</dbReference>
<protein>
    <submittedName>
        <fullName evidence="1">MutT/nudix family protein</fullName>
    </submittedName>
</protein>